<name>A0A9P4NYK1_9PEZI</name>
<keyword evidence="3" id="KW-1185">Reference proteome</keyword>
<evidence type="ECO:0000313" key="2">
    <source>
        <dbReference type="EMBL" id="KAF2434131.1"/>
    </source>
</evidence>
<protein>
    <submittedName>
        <fullName evidence="2">Uncharacterized protein</fullName>
    </submittedName>
</protein>
<feature type="region of interest" description="Disordered" evidence="1">
    <location>
        <begin position="199"/>
        <end position="222"/>
    </location>
</feature>
<proteinExistence type="predicted"/>
<dbReference type="AlphaFoldDB" id="A0A9P4NYK1"/>
<gene>
    <name evidence="2" type="ORF">EJ08DRAFT_730843</name>
</gene>
<feature type="compositionally biased region" description="Basic residues" evidence="1">
    <location>
        <begin position="207"/>
        <end position="222"/>
    </location>
</feature>
<evidence type="ECO:0000313" key="3">
    <source>
        <dbReference type="Proteomes" id="UP000800235"/>
    </source>
</evidence>
<sequence>MILKTENEEGKRLYELDGNNKDTVSWVTELIVKFKGDYLSAETFGREALCKIEPDDKGSIGIGDYRRWRPALCSPIERLIRISTLFRPTLKEALKDAMEEVGEVLEDNSEDEIPFDSKNKDEDIAEKMKKGRISLDILMYLISLEWGSEEFLARDLCLAWRNPRDTYSRQRFLRIENDKDLNYGLRQLMLKTDTIRRNTSPLALSPRKGHASPGKRGHKKEK</sequence>
<dbReference type="Proteomes" id="UP000800235">
    <property type="component" value="Unassembled WGS sequence"/>
</dbReference>
<comment type="caution">
    <text evidence="2">The sequence shown here is derived from an EMBL/GenBank/DDBJ whole genome shotgun (WGS) entry which is preliminary data.</text>
</comment>
<organism evidence="2 3">
    <name type="scientific">Tothia fuscella</name>
    <dbReference type="NCBI Taxonomy" id="1048955"/>
    <lineage>
        <taxon>Eukaryota</taxon>
        <taxon>Fungi</taxon>
        <taxon>Dikarya</taxon>
        <taxon>Ascomycota</taxon>
        <taxon>Pezizomycotina</taxon>
        <taxon>Dothideomycetes</taxon>
        <taxon>Pleosporomycetidae</taxon>
        <taxon>Venturiales</taxon>
        <taxon>Cylindrosympodiaceae</taxon>
        <taxon>Tothia</taxon>
    </lineage>
</organism>
<accession>A0A9P4NYK1</accession>
<evidence type="ECO:0000256" key="1">
    <source>
        <dbReference type="SAM" id="MobiDB-lite"/>
    </source>
</evidence>
<reference evidence="2" key="1">
    <citation type="journal article" date="2020" name="Stud. Mycol.">
        <title>101 Dothideomycetes genomes: a test case for predicting lifestyles and emergence of pathogens.</title>
        <authorList>
            <person name="Haridas S."/>
            <person name="Albert R."/>
            <person name="Binder M."/>
            <person name="Bloem J."/>
            <person name="Labutti K."/>
            <person name="Salamov A."/>
            <person name="Andreopoulos B."/>
            <person name="Baker S."/>
            <person name="Barry K."/>
            <person name="Bills G."/>
            <person name="Bluhm B."/>
            <person name="Cannon C."/>
            <person name="Castanera R."/>
            <person name="Culley D."/>
            <person name="Daum C."/>
            <person name="Ezra D."/>
            <person name="Gonzalez J."/>
            <person name="Henrissat B."/>
            <person name="Kuo A."/>
            <person name="Liang C."/>
            <person name="Lipzen A."/>
            <person name="Lutzoni F."/>
            <person name="Magnuson J."/>
            <person name="Mondo S."/>
            <person name="Nolan M."/>
            <person name="Ohm R."/>
            <person name="Pangilinan J."/>
            <person name="Park H.-J."/>
            <person name="Ramirez L."/>
            <person name="Alfaro M."/>
            <person name="Sun H."/>
            <person name="Tritt A."/>
            <person name="Yoshinaga Y."/>
            <person name="Zwiers L.-H."/>
            <person name="Turgeon B."/>
            <person name="Goodwin S."/>
            <person name="Spatafora J."/>
            <person name="Crous P."/>
            <person name="Grigoriev I."/>
        </authorList>
    </citation>
    <scope>NUCLEOTIDE SEQUENCE</scope>
    <source>
        <strain evidence="2">CBS 130266</strain>
    </source>
</reference>
<dbReference type="EMBL" id="MU007017">
    <property type="protein sequence ID" value="KAF2434131.1"/>
    <property type="molecule type" value="Genomic_DNA"/>
</dbReference>